<accession>A0A6J4KQM4</accession>
<sequence length="68" mass="6665">MSVNGDLSVGIDVGGTFTDLVAVGEDGSTETRKVLSTPADQSEGVLAALAALGAGPRAVARVVHGTTV</sequence>
<protein>
    <submittedName>
        <fullName evidence="2">N-methylhydantoinase A</fullName>
        <ecNumber evidence="2">3.5.2.14</ecNumber>
    </submittedName>
</protein>
<dbReference type="Gene3D" id="3.30.420.40">
    <property type="match status" value="1"/>
</dbReference>
<dbReference type="SUPFAM" id="SSF53067">
    <property type="entry name" value="Actin-like ATPase domain"/>
    <property type="match status" value="1"/>
</dbReference>
<dbReference type="AlphaFoldDB" id="A0A6J4KQM4"/>
<dbReference type="InterPro" id="IPR008040">
    <property type="entry name" value="Hydant_A_N"/>
</dbReference>
<evidence type="ECO:0000313" key="2">
    <source>
        <dbReference type="EMBL" id="CAA9311351.1"/>
    </source>
</evidence>
<name>A0A6J4KQM4_9BACT</name>
<gene>
    <name evidence="2" type="ORF">AVDCRST_MAG11-1519</name>
</gene>
<evidence type="ECO:0000259" key="1">
    <source>
        <dbReference type="Pfam" id="PF05378"/>
    </source>
</evidence>
<feature type="non-terminal residue" evidence="2">
    <location>
        <position position="68"/>
    </location>
</feature>
<feature type="domain" description="Hydantoinase/oxoprolinase N-terminal" evidence="1">
    <location>
        <begin position="9"/>
        <end position="68"/>
    </location>
</feature>
<dbReference type="EMBL" id="CADCTU010000340">
    <property type="protein sequence ID" value="CAA9311351.1"/>
    <property type="molecule type" value="Genomic_DNA"/>
</dbReference>
<reference evidence="2" key="1">
    <citation type="submission" date="2020-02" db="EMBL/GenBank/DDBJ databases">
        <authorList>
            <person name="Meier V. D."/>
        </authorList>
    </citation>
    <scope>NUCLEOTIDE SEQUENCE</scope>
    <source>
        <strain evidence="2">AVDCRST_MAG11</strain>
    </source>
</reference>
<proteinExistence type="predicted"/>
<dbReference type="Pfam" id="PF05378">
    <property type="entry name" value="Hydant_A_N"/>
    <property type="match status" value="1"/>
</dbReference>
<dbReference type="GO" id="GO:0047423">
    <property type="term" value="F:N-methylhydantoinase (ATP-hydrolyzing) activity"/>
    <property type="evidence" value="ECO:0007669"/>
    <property type="project" value="UniProtKB-EC"/>
</dbReference>
<dbReference type="EC" id="3.5.2.14" evidence="2"/>
<dbReference type="InterPro" id="IPR043129">
    <property type="entry name" value="ATPase_NBD"/>
</dbReference>
<keyword evidence="2" id="KW-0378">Hydrolase</keyword>
<organism evidence="2">
    <name type="scientific">uncultured Gemmatimonadaceae bacterium</name>
    <dbReference type="NCBI Taxonomy" id="246130"/>
    <lineage>
        <taxon>Bacteria</taxon>
        <taxon>Pseudomonadati</taxon>
        <taxon>Gemmatimonadota</taxon>
        <taxon>Gemmatimonadia</taxon>
        <taxon>Gemmatimonadales</taxon>
        <taxon>Gemmatimonadaceae</taxon>
        <taxon>environmental samples</taxon>
    </lineage>
</organism>